<dbReference type="Proteomes" id="UP000515158">
    <property type="component" value="Unplaced"/>
</dbReference>
<evidence type="ECO:0000313" key="3">
    <source>
        <dbReference type="RefSeq" id="XP_034253522.1"/>
    </source>
</evidence>
<protein>
    <submittedName>
        <fullName evidence="3 4">Uncharacterized protein LOC117652595</fullName>
    </submittedName>
</protein>
<dbReference type="GeneID" id="117652595"/>
<gene>
    <name evidence="3 4" type="primary">LOC117652595</name>
</gene>
<dbReference type="RefSeq" id="XP_034253523.1">
    <property type="nucleotide sequence ID" value="XM_034397632.1"/>
</dbReference>
<dbReference type="OrthoDB" id="7674957at2759"/>
<dbReference type="AlphaFoldDB" id="A0A6P9A6C9"/>
<sequence>MSAAQLLVGALLLGVAHAQFLQVSSDPSVALQPPPLHQGGFASFSAQPVAPAFVQALPQAQALQPLPMLRQMQQQQPLAHHSVVRNAEEEARLPDELRNNFYKNPRIAEGLAKESWFTPGEEQVLDREAEKIPREQVFKLLKNAGLVRRR</sequence>
<dbReference type="KEGG" id="tpal:117652595"/>
<evidence type="ECO:0000256" key="1">
    <source>
        <dbReference type="SAM" id="SignalP"/>
    </source>
</evidence>
<organism evidence="4">
    <name type="scientific">Thrips palmi</name>
    <name type="common">Melon thrips</name>
    <dbReference type="NCBI Taxonomy" id="161013"/>
    <lineage>
        <taxon>Eukaryota</taxon>
        <taxon>Metazoa</taxon>
        <taxon>Ecdysozoa</taxon>
        <taxon>Arthropoda</taxon>
        <taxon>Hexapoda</taxon>
        <taxon>Insecta</taxon>
        <taxon>Pterygota</taxon>
        <taxon>Neoptera</taxon>
        <taxon>Paraneoptera</taxon>
        <taxon>Thysanoptera</taxon>
        <taxon>Terebrantia</taxon>
        <taxon>Thripoidea</taxon>
        <taxon>Thripidae</taxon>
        <taxon>Thrips</taxon>
    </lineage>
</organism>
<keyword evidence="2" id="KW-1185">Reference proteome</keyword>
<name>A0A6P9A6C9_THRPL</name>
<accession>A0A6P9A6C9</accession>
<feature type="signal peptide" evidence="1">
    <location>
        <begin position="1"/>
        <end position="18"/>
    </location>
</feature>
<proteinExistence type="predicted"/>
<keyword evidence="1" id="KW-0732">Signal</keyword>
<dbReference type="RefSeq" id="XP_034253522.1">
    <property type="nucleotide sequence ID" value="XM_034397631.1"/>
</dbReference>
<feature type="chain" id="PRO_5044654961" evidence="1">
    <location>
        <begin position="19"/>
        <end position="150"/>
    </location>
</feature>
<evidence type="ECO:0000313" key="2">
    <source>
        <dbReference type="Proteomes" id="UP000515158"/>
    </source>
</evidence>
<evidence type="ECO:0000313" key="4">
    <source>
        <dbReference type="RefSeq" id="XP_034253523.1"/>
    </source>
</evidence>
<reference evidence="3 4" key="1">
    <citation type="submission" date="2025-04" db="UniProtKB">
        <authorList>
            <consortium name="RefSeq"/>
        </authorList>
    </citation>
    <scope>IDENTIFICATION</scope>
    <source>
        <tissue evidence="3 4">Total insect</tissue>
    </source>
</reference>